<evidence type="ECO:0000313" key="2">
    <source>
        <dbReference type="Proteomes" id="UP000828390"/>
    </source>
</evidence>
<organism evidence="1 2">
    <name type="scientific">Dreissena polymorpha</name>
    <name type="common">Zebra mussel</name>
    <name type="synonym">Mytilus polymorpha</name>
    <dbReference type="NCBI Taxonomy" id="45954"/>
    <lineage>
        <taxon>Eukaryota</taxon>
        <taxon>Metazoa</taxon>
        <taxon>Spiralia</taxon>
        <taxon>Lophotrochozoa</taxon>
        <taxon>Mollusca</taxon>
        <taxon>Bivalvia</taxon>
        <taxon>Autobranchia</taxon>
        <taxon>Heteroconchia</taxon>
        <taxon>Euheterodonta</taxon>
        <taxon>Imparidentia</taxon>
        <taxon>Neoheterodontei</taxon>
        <taxon>Myida</taxon>
        <taxon>Dreissenoidea</taxon>
        <taxon>Dreissenidae</taxon>
        <taxon>Dreissena</taxon>
    </lineage>
</organism>
<dbReference type="EMBL" id="JAIWYP010000004">
    <property type="protein sequence ID" value="KAH3843043.1"/>
    <property type="molecule type" value="Genomic_DNA"/>
</dbReference>
<accession>A0A9D4QU20</accession>
<comment type="caution">
    <text evidence="1">The sequence shown here is derived from an EMBL/GenBank/DDBJ whole genome shotgun (WGS) entry which is preliminary data.</text>
</comment>
<keyword evidence="2" id="KW-1185">Reference proteome</keyword>
<dbReference type="AlphaFoldDB" id="A0A9D4QU20"/>
<proteinExistence type="predicted"/>
<evidence type="ECO:0000313" key="1">
    <source>
        <dbReference type="EMBL" id="KAH3843043.1"/>
    </source>
</evidence>
<name>A0A9D4QU20_DREPO</name>
<reference evidence="1" key="2">
    <citation type="submission" date="2020-11" db="EMBL/GenBank/DDBJ databases">
        <authorList>
            <person name="McCartney M.A."/>
            <person name="Auch B."/>
            <person name="Kono T."/>
            <person name="Mallez S."/>
            <person name="Becker A."/>
            <person name="Gohl D.M."/>
            <person name="Silverstein K.A.T."/>
            <person name="Koren S."/>
            <person name="Bechman K.B."/>
            <person name="Herman A."/>
            <person name="Abrahante J.E."/>
            <person name="Garbe J."/>
        </authorList>
    </citation>
    <scope>NUCLEOTIDE SEQUENCE</scope>
    <source>
        <strain evidence="1">Duluth1</strain>
        <tissue evidence="1">Whole animal</tissue>
    </source>
</reference>
<gene>
    <name evidence="1" type="ORF">DPMN_116550</name>
</gene>
<reference evidence="1" key="1">
    <citation type="journal article" date="2019" name="bioRxiv">
        <title>The Genome of the Zebra Mussel, Dreissena polymorpha: A Resource for Invasive Species Research.</title>
        <authorList>
            <person name="McCartney M.A."/>
            <person name="Auch B."/>
            <person name="Kono T."/>
            <person name="Mallez S."/>
            <person name="Zhang Y."/>
            <person name="Obille A."/>
            <person name="Becker A."/>
            <person name="Abrahante J.E."/>
            <person name="Garbe J."/>
            <person name="Badalamenti J.P."/>
            <person name="Herman A."/>
            <person name="Mangelson H."/>
            <person name="Liachko I."/>
            <person name="Sullivan S."/>
            <person name="Sone E.D."/>
            <person name="Koren S."/>
            <person name="Silverstein K.A.T."/>
            <person name="Beckman K.B."/>
            <person name="Gohl D.M."/>
        </authorList>
    </citation>
    <scope>NUCLEOTIDE SEQUENCE</scope>
    <source>
        <strain evidence="1">Duluth1</strain>
        <tissue evidence="1">Whole animal</tissue>
    </source>
</reference>
<protein>
    <submittedName>
        <fullName evidence="1">Uncharacterized protein</fullName>
    </submittedName>
</protein>
<dbReference type="Proteomes" id="UP000828390">
    <property type="component" value="Unassembled WGS sequence"/>
</dbReference>
<sequence length="58" mass="6084">MELRPTEYSSSLSLASLTMLDSVGSMSSSFTGRSKTGRGLCAGLLYGTIQQRPPPGSD</sequence>